<keyword evidence="2" id="KW-1185">Reference proteome</keyword>
<comment type="caution">
    <text evidence="1">The sequence shown here is derived from an EMBL/GenBank/DDBJ whole genome shotgun (WGS) entry which is preliminary data.</text>
</comment>
<dbReference type="Proteomes" id="UP000789759">
    <property type="component" value="Unassembled WGS sequence"/>
</dbReference>
<gene>
    <name evidence="1" type="ORF">CPELLU_LOCUS13763</name>
</gene>
<reference evidence="1" key="1">
    <citation type="submission" date="2021-06" db="EMBL/GenBank/DDBJ databases">
        <authorList>
            <person name="Kallberg Y."/>
            <person name="Tangrot J."/>
            <person name="Rosling A."/>
        </authorList>
    </citation>
    <scope>NUCLEOTIDE SEQUENCE</scope>
    <source>
        <strain evidence="1">FL966</strain>
    </source>
</reference>
<dbReference type="AlphaFoldDB" id="A0A9N9IH25"/>
<dbReference type="OrthoDB" id="2308263at2759"/>
<proteinExistence type="predicted"/>
<dbReference type="EMBL" id="CAJVQA010015138">
    <property type="protein sequence ID" value="CAG8735408.1"/>
    <property type="molecule type" value="Genomic_DNA"/>
</dbReference>
<accession>A0A9N9IH25</accession>
<protein>
    <submittedName>
        <fullName evidence="1">8878_t:CDS:1</fullName>
    </submittedName>
</protein>
<name>A0A9N9IH25_9GLOM</name>
<organism evidence="1 2">
    <name type="scientific">Cetraspora pellucida</name>
    <dbReference type="NCBI Taxonomy" id="1433469"/>
    <lineage>
        <taxon>Eukaryota</taxon>
        <taxon>Fungi</taxon>
        <taxon>Fungi incertae sedis</taxon>
        <taxon>Mucoromycota</taxon>
        <taxon>Glomeromycotina</taxon>
        <taxon>Glomeromycetes</taxon>
        <taxon>Diversisporales</taxon>
        <taxon>Gigasporaceae</taxon>
        <taxon>Cetraspora</taxon>
    </lineage>
</organism>
<sequence>MQKDNRFVMTINKIIADQYSIGEIKMKQKNKTAVWNHWKILKENQNNDQAKDQTEDQVEDQTNGQVEYQSEIDKPHPHVKCNYCPNIFECGIATRMQMHLDINYLGVSENVKSKSKKQTTIPTNILISHASTSLHIPKWLKIILIHNFIDHLSE</sequence>
<evidence type="ECO:0000313" key="1">
    <source>
        <dbReference type="EMBL" id="CAG8735408.1"/>
    </source>
</evidence>
<evidence type="ECO:0000313" key="2">
    <source>
        <dbReference type="Proteomes" id="UP000789759"/>
    </source>
</evidence>